<feature type="compositionally biased region" description="Basic residues" evidence="5">
    <location>
        <begin position="319"/>
        <end position="335"/>
    </location>
</feature>
<feature type="transmembrane region" description="Helical" evidence="6">
    <location>
        <begin position="226"/>
        <end position="243"/>
    </location>
</feature>
<dbReference type="EMBL" id="JBFTWV010000225">
    <property type="protein sequence ID" value="KAL2783596.1"/>
    <property type="molecule type" value="Genomic_DNA"/>
</dbReference>
<evidence type="ECO:0000256" key="4">
    <source>
        <dbReference type="ARBA" id="ARBA00023136"/>
    </source>
</evidence>
<name>A0ABR4FK17_9EURO</name>
<dbReference type="Proteomes" id="UP001610563">
    <property type="component" value="Unassembled WGS sequence"/>
</dbReference>
<evidence type="ECO:0000256" key="6">
    <source>
        <dbReference type="SAM" id="Phobius"/>
    </source>
</evidence>
<dbReference type="PANTHER" id="PTHR31465:SF32">
    <property type="entry name" value="DOMAIN PROTEIN, PUTATIVE-RELATED"/>
    <property type="match status" value="1"/>
</dbReference>
<feature type="transmembrane region" description="Helical" evidence="6">
    <location>
        <begin position="263"/>
        <end position="281"/>
    </location>
</feature>
<dbReference type="PANTHER" id="PTHR31465">
    <property type="entry name" value="PROTEIN RTA1-RELATED"/>
    <property type="match status" value="1"/>
</dbReference>
<dbReference type="InterPro" id="IPR007568">
    <property type="entry name" value="RTA1"/>
</dbReference>
<feature type="transmembrane region" description="Helical" evidence="6">
    <location>
        <begin position="141"/>
        <end position="162"/>
    </location>
</feature>
<keyword evidence="3 6" id="KW-1133">Transmembrane helix</keyword>
<evidence type="ECO:0000313" key="7">
    <source>
        <dbReference type="EMBL" id="KAL2783596.1"/>
    </source>
</evidence>
<keyword evidence="8" id="KW-1185">Reference proteome</keyword>
<keyword evidence="4 6" id="KW-0472">Membrane</keyword>
<sequence length="335" mass="38035">MYIDLSILDKRAGPPAEDPDDWSLYFYDPSLAAAVVFAAVYLVTFFYHLYISYHAYRNDKYFRFSYSVPLLIAALAEVNGYGQRAGSTQAHQDIGLFSTSQTMIVLAPVFVCASLYILLSRIIRAVQPEGIDEKEIRVLNGWIKVIWLPKIFVTLDILSMLTQGGGSGIAASGEWEGTLLDIGIGVLIGGLALQLATFTVFLIVVIKFHSTSNRRGPKLEDGMVKVIHGIYISGFFIMVRSIFRLVEFAWGTESYIMTNEWPIYVLEAVPMFIAFMVLGWYHPSRWLPASLAGESKGRAWLQNHRTRNLPEDVRMRERSRSRRRERKRHQNLPSV</sequence>
<evidence type="ECO:0000313" key="8">
    <source>
        <dbReference type="Proteomes" id="UP001610563"/>
    </source>
</evidence>
<feature type="transmembrane region" description="Helical" evidence="6">
    <location>
        <begin position="31"/>
        <end position="50"/>
    </location>
</feature>
<reference evidence="7 8" key="1">
    <citation type="submission" date="2024-07" db="EMBL/GenBank/DDBJ databases">
        <title>Section-level genome sequencing and comparative genomics of Aspergillus sections Usti and Cavernicolus.</title>
        <authorList>
            <consortium name="Lawrence Berkeley National Laboratory"/>
            <person name="Nybo J.L."/>
            <person name="Vesth T.C."/>
            <person name="Theobald S."/>
            <person name="Frisvad J.C."/>
            <person name="Larsen T.O."/>
            <person name="Kjaerboelling I."/>
            <person name="Rothschild-Mancinelli K."/>
            <person name="Lyhne E.K."/>
            <person name="Kogle M.E."/>
            <person name="Barry K."/>
            <person name="Clum A."/>
            <person name="Na H."/>
            <person name="Ledsgaard L."/>
            <person name="Lin J."/>
            <person name="Lipzen A."/>
            <person name="Kuo A."/>
            <person name="Riley R."/>
            <person name="Mondo S."/>
            <person name="Labutti K."/>
            <person name="Haridas S."/>
            <person name="Pangalinan J."/>
            <person name="Salamov A.A."/>
            <person name="Simmons B.A."/>
            <person name="Magnuson J.K."/>
            <person name="Chen J."/>
            <person name="Drula E."/>
            <person name="Henrissat B."/>
            <person name="Wiebenga A."/>
            <person name="Lubbers R.J."/>
            <person name="Gomes A.C."/>
            <person name="Makela M.R."/>
            <person name="Stajich J."/>
            <person name="Grigoriev I.V."/>
            <person name="Mortensen U.H."/>
            <person name="De Vries R.P."/>
            <person name="Baker S.E."/>
            <person name="Andersen M.R."/>
        </authorList>
    </citation>
    <scope>NUCLEOTIDE SEQUENCE [LARGE SCALE GENOMIC DNA]</scope>
    <source>
        <strain evidence="7 8">CBS 209.92</strain>
    </source>
</reference>
<accession>A0ABR4FK17</accession>
<organism evidence="7 8">
    <name type="scientific">Aspergillus keveii</name>
    <dbReference type="NCBI Taxonomy" id="714993"/>
    <lineage>
        <taxon>Eukaryota</taxon>
        <taxon>Fungi</taxon>
        <taxon>Dikarya</taxon>
        <taxon>Ascomycota</taxon>
        <taxon>Pezizomycotina</taxon>
        <taxon>Eurotiomycetes</taxon>
        <taxon>Eurotiomycetidae</taxon>
        <taxon>Eurotiales</taxon>
        <taxon>Aspergillaceae</taxon>
        <taxon>Aspergillus</taxon>
        <taxon>Aspergillus subgen. Nidulantes</taxon>
    </lineage>
</organism>
<dbReference type="Pfam" id="PF04479">
    <property type="entry name" value="RTA1"/>
    <property type="match status" value="1"/>
</dbReference>
<comment type="caution">
    <text evidence="7">The sequence shown here is derived from an EMBL/GenBank/DDBJ whole genome shotgun (WGS) entry which is preliminary data.</text>
</comment>
<comment type="subcellular location">
    <subcellularLocation>
        <location evidence="1">Membrane</location>
        <topology evidence="1">Multi-pass membrane protein</topology>
    </subcellularLocation>
</comment>
<feature type="region of interest" description="Disordered" evidence="5">
    <location>
        <begin position="311"/>
        <end position="335"/>
    </location>
</feature>
<evidence type="ECO:0000256" key="1">
    <source>
        <dbReference type="ARBA" id="ARBA00004141"/>
    </source>
</evidence>
<evidence type="ECO:0000256" key="2">
    <source>
        <dbReference type="ARBA" id="ARBA00022692"/>
    </source>
</evidence>
<feature type="transmembrane region" description="Helical" evidence="6">
    <location>
        <begin position="102"/>
        <end position="120"/>
    </location>
</feature>
<proteinExistence type="predicted"/>
<keyword evidence="2 6" id="KW-0812">Transmembrane</keyword>
<feature type="transmembrane region" description="Helical" evidence="6">
    <location>
        <begin position="62"/>
        <end position="82"/>
    </location>
</feature>
<evidence type="ECO:0000256" key="5">
    <source>
        <dbReference type="SAM" id="MobiDB-lite"/>
    </source>
</evidence>
<gene>
    <name evidence="7" type="ORF">BJX66DRAFT_120235</name>
</gene>
<evidence type="ECO:0000256" key="3">
    <source>
        <dbReference type="ARBA" id="ARBA00022989"/>
    </source>
</evidence>
<feature type="transmembrane region" description="Helical" evidence="6">
    <location>
        <begin position="182"/>
        <end position="206"/>
    </location>
</feature>
<protein>
    <submittedName>
        <fullName evidence="7">RTA1 like protein-domain-containing protein</fullName>
    </submittedName>
</protein>